<feature type="transmembrane region" description="Helical" evidence="3">
    <location>
        <begin position="56"/>
        <end position="79"/>
    </location>
</feature>
<protein>
    <submittedName>
        <fullName evidence="5">Transcriptional regulator</fullName>
    </submittedName>
</protein>
<comment type="caution">
    <text evidence="5">The sequence shown here is derived from an EMBL/GenBank/DDBJ whole genome shotgun (WGS) entry which is preliminary data.</text>
</comment>
<keyword evidence="6" id="KW-1185">Reference proteome</keyword>
<keyword evidence="3" id="KW-0812">Transmembrane</keyword>
<dbReference type="Pfam" id="PF03816">
    <property type="entry name" value="LytR_cpsA_psr"/>
    <property type="match status" value="1"/>
</dbReference>
<feature type="compositionally biased region" description="Gly residues" evidence="2">
    <location>
        <begin position="19"/>
        <end position="42"/>
    </location>
</feature>
<feature type="domain" description="Cell envelope-related transcriptional attenuator" evidence="4">
    <location>
        <begin position="129"/>
        <end position="281"/>
    </location>
</feature>
<dbReference type="AlphaFoldDB" id="A0A8J3NDN6"/>
<gene>
    <name evidence="5" type="ORF">Aru02nite_40210</name>
</gene>
<evidence type="ECO:0000313" key="5">
    <source>
        <dbReference type="EMBL" id="GID13132.1"/>
    </source>
</evidence>
<dbReference type="Proteomes" id="UP000612808">
    <property type="component" value="Unassembled WGS sequence"/>
</dbReference>
<organism evidence="5 6">
    <name type="scientific">Actinocatenispora rupis</name>
    <dbReference type="NCBI Taxonomy" id="519421"/>
    <lineage>
        <taxon>Bacteria</taxon>
        <taxon>Bacillati</taxon>
        <taxon>Actinomycetota</taxon>
        <taxon>Actinomycetes</taxon>
        <taxon>Micromonosporales</taxon>
        <taxon>Micromonosporaceae</taxon>
        <taxon>Actinocatenispora</taxon>
    </lineage>
</organism>
<dbReference type="InterPro" id="IPR004474">
    <property type="entry name" value="LytR_CpsA_psr"/>
</dbReference>
<evidence type="ECO:0000256" key="1">
    <source>
        <dbReference type="ARBA" id="ARBA00006068"/>
    </source>
</evidence>
<dbReference type="InterPro" id="IPR050922">
    <property type="entry name" value="LytR/CpsA/Psr_CW_biosynth"/>
</dbReference>
<dbReference type="Gene3D" id="3.40.630.190">
    <property type="entry name" value="LCP protein"/>
    <property type="match status" value="1"/>
</dbReference>
<evidence type="ECO:0000313" key="6">
    <source>
        <dbReference type="Proteomes" id="UP000612808"/>
    </source>
</evidence>
<feature type="region of interest" description="Disordered" evidence="2">
    <location>
        <begin position="1"/>
        <end position="47"/>
    </location>
</feature>
<name>A0A8J3NDN6_9ACTN</name>
<keyword evidence="3" id="KW-1133">Transmembrane helix</keyword>
<proteinExistence type="inferred from homology"/>
<evidence type="ECO:0000256" key="2">
    <source>
        <dbReference type="SAM" id="MobiDB-lite"/>
    </source>
</evidence>
<dbReference type="PANTHER" id="PTHR33392:SF6">
    <property type="entry name" value="POLYISOPRENYL-TEICHOIC ACID--PEPTIDOGLYCAN TEICHOIC ACID TRANSFERASE TAGU"/>
    <property type="match status" value="1"/>
</dbReference>
<dbReference type="NCBIfam" id="TIGR00350">
    <property type="entry name" value="lytR_cpsA_psr"/>
    <property type="match status" value="1"/>
</dbReference>
<keyword evidence="3" id="KW-0472">Membrane</keyword>
<evidence type="ECO:0000259" key="4">
    <source>
        <dbReference type="Pfam" id="PF03816"/>
    </source>
</evidence>
<comment type="similarity">
    <text evidence="1">Belongs to the LytR/CpsA/Psr (LCP) family.</text>
</comment>
<sequence>MSRGTVPRAYLGGEREPRTGGGGPGGPRGPRRPYGGGGGGGNNQYRGKRRPRWGRIVLVSLLALVLLAGIGAVGVWAYASSLDDKLHRTDAFAGLTGGRPAKKVDGAQNILLLGSDMRTSWKKSGEKPRTDTIMLMHIDADHNHAYVVSIPRDTWVHVPAMKGADASDQDAKVNAAFAWGGAPLMVKTVENFTGVRIDHVAIMNFQGFQSVTDALGGVRMYVDQTIKSIHPPYRTFTKGWHNFNGAQALDYCRQRYQFAQGDFARQKHQQQFLKQLLNKAASTGTLSNPQKLNAFLQAVVKVIQVDNDFNLVDEAVQFRNLRSKDVTFMTSPNQGTGTMDGQSVVLSDKEKASSLYEAMSNDQIADWVKKNPQK</sequence>
<dbReference type="EMBL" id="BOMB01000023">
    <property type="protein sequence ID" value="GID13132.1"/>
    <property type="molecule type" value="Genomic_DNA"/>
</dbReference>
<reference evidence="5" key="1">
    <citation type="submission" date="2021-01" db="EMBL/GenBank/DDBJ databases">
        <title>Whole genome shotgun sequence of Actinocatenispora rupis NBRC 107355.</title>
        <authorList>
            <person name="Komaki H."/>
            <person name="Tamura T."/>
        </authorList>
    </citation>
    <scope>NUCLEOTIDE SEQUENCE</scope>
    <source>
        <strain evidence="5">NBRC 107355</strain>
    </source>
</reference>
<evidence type="ECO:0000256" key="3">
    <source>
        <dbReference type="SAM" id="Phobius"/>
    </source>
</evidence>
<dbReference type="PANTHER" id="PTHR33392">
    <property type="entry name" value="POLYISOPRENYL-TEICHOIC ACID--PEPTIDOGLYCAN TEICHOIC ACID TRANSFERASE TAGU"/>
    <property type="match status" value="1"/>
</dbReference>
<accession>A0A8J3NDN6</accession>